<dbReference type="OMA" id="CPKSIFD"/>
<evidence type="ECO:0000313" key="3">
    <source>
        <dbReference type="Proteomes" id="UP000277928"/>
    </source>
</evidence>
<evidence type="ECO:0000313" key="2">
    <source>
        <dbReference type="EMBL" id="VDK76876.1"/>
    </source>
</evidence>
<name>A0A3P6SPG4_LITSI</name>
<protein>
    <submittedName>
        <fullName evidence="2">Uncharacterized protein</fullName>
    </submittedName>
</protein>
<dbReference type="OrthoDB" id="5796971at2759"/>
<evidence type="ECO:0000256" key="1">
    <source>
        <dbReference type="SAM" id="Phobius"/>
    </source>
</evidence>
<organism evidence="2 3">
    <name type="scientific">Litomosoides sigmodontis</name>
    <name type="common">Filarial nematode worm</name>
    <dbReference type="NCBI Taxonomy" id="42156"/>
    <lineage>
        <taxon>Eukaryota</taxon>
        <taxon>Metazoa</taxon>
        <taxon>Ecdysozoa</taxon>
        <taxon>Nematoda</taxon>
        <taxon>Chromadorea</taxon>
        <taxon>Rhabditida</taxon>
        <taxon>Spirurina</taxon>
        <taxon>Spiruromorpha</taxon>
        <taxon>Filarioidea</taxon>
        <taxon>Onchocercidae</taxon>
        <taxon>Litomosoides</taxon>
    </lineage>
</organism>
<feature type="transmembrane region" description="Helical" evidence="1">
    <location>
        <begin position="91"/>
        <end position="114"/>
    </location>
</feature>
<reference evidence="2 3" key="1">
    <citation type="submission" date="2018-08" db="EMBL/GenBank/DDBJ databases">
        <authorList>
            <person name="Laetsch R D."/>
            <person name="Stevens L."/>
            <person name="Kumar S."/>
            <person name="Blaxter L. M."/>
        </authorList>
    </citation>
    <scope>NUCLEOTIDE SEQUENCE [LARGE SCALE GENOMIC DNA]</scope>
</reference>
<dbReference type="Proteomes" id="UP000277928">
    <property type="component" value="Unassembled WGS sequence"/>
</dbReference>
<keyword evidence="1" id="KW-0472">Membrane</keyword>
<gene>
    <name evidence="2" type="ORF">NLS_LOCUS3423</name>
</gene>
<keyword evidence="1" id="KW-1133">Transmembrane helix</keyword>
<dbReference type="EMBL" id="UYRX01000186">
    <property type="protein sequence ID" value="VDK76876.1"/>
    <property type="molecule type" value="Genomic_DNA"/>
</dbReference>
<keyword evidence="1" id="KW-0812">Transmembrane</keyword>
<dbReference type="AlphaFoldDB" id="A0A3P6SPG4"/>
<sequence>MDNETIVAYKGKIAITEASIASIAAVISDNWSELPLDDAIIKFLDNSTAASSGSDTFDVIPTAATSTNSTFQNFFNTINKGWSIFEESPRLIWILVGAGTLIIVVLITVVVYLFMSKKNCNKKSTESRENNQRITDSYDNISHFAWFKWMLCCPKSIFDRQENHRMMRVNSASNLGPYRRPPLQPAHRQGACDDQFRNDFLLSHRLESSNRGESCLGGSDGKAEQTSVLATGQTGSAGNLYAINITGIQGVPVMPMQNDRRRPLPVPPPSCFNHL</sequence>
<proteinExistence type="predicted"/>
<accession>A0A3P6SPG4</accession>
<keyword evidence="3" id="KW-1185">Reference proteome</keyword>